<proteinExistence type="predicted"/>
<evidence type="ECO:0000256" key="3">
    <source>
        <dbReference type="SAM" id="SignalP"/>
    </source>
</evidence>
<feature type="chain" id="PRO_5045376084" evidence="3">
    <location>
        <begin position="32"/>
        <end position="345"/>
    </location>
</feature>
<dbReference type="EMBL" id="JBHMCY010000069">
    <property type="protein sequence ID" value="MFB9466453.1"/>
    <property type="molecule type" value="Genomic_DNA"/>
</dbReference>
<name>A0ABV5N817_9ACTN</name>
<evidence type="ECO:0000259" key="4">
    <source>
        <dbReference type="Pfam" id="PF14257"/>
    </source>
</evidence>
<evidence type="ECO:0000313" key="6">
    <source>
        <dbReference type="Proteomes" id="UP001589709"/>
    </source>
</evidence>
<evidence type="ECO:0000256" key="2">
    <source>
        <dbReference type="SAM" id="Phobius"/>
    </source>
</evidence>
<keyword evidence="3" id="KW-0732">Signal</keyword>
<accession>A0ABV5N817</accession>
<dbReference type="RefSeq" id="WP_381349385.1">
    <property type="nucleotide sequence ID" value="NZ_JBHMCY010000069.1"/>
</dbReference>
<reference evidence="5 6" key="1">
    <citation type="submission" date="2024-09" db="EMBL/GenBank/DDBJ databases">
        <authorList>
            <person name="Sun Q."/>
            <person name="Mori K."/>
        </authorList>
    </citation>
    <scope>NUCLEOTIDE SEQUENCE [LARGE SCALE GENOMIC DNA]</scope>
    <source>
        <strain evidence="5 6">JCM 6917</strain>
    </source>
</reference>
<keyword evidence="2" id="KW-0472">Membrane</keyword>
<feature type="transmembrane region" description="Helical" evidence="2">
    <location>
        <begin position="268"/>
        <end position="292"/>
    </location>
</feature>
<feature type="compositionally biased region" description="Low complexity" evidence="1">
    <location>
        <begin position="303"/>
        <end position="314"/>
    </location>
</feature>
<feature type="domain" description="DUF4349" evidence="4">
    <location>
        <begin position="82"/>
        <end position="290"/>
    </location>
</feature>
<gene>
    <name evidence="5" type="ORF">ACFF45_28020</name>
</gene>
<feature type="signal peptide" evidence="3">
    <location>
        <begin position="1"/>
        <end position="31"/>
    </location>
</feature>
<dbReference type="Proteomes" id="UP001589709">
    <property type="component" value="Unassembled WGS sequence"/>
</dbReference>
<evidence type="ECO:0000313" key="5">
    <source>
        <dbReference type="EMBL" id="MFB9466453.1"/>
    </source>
</evidence>
<comment type="caution">
    <text evidence="5">The sequence shown here is derived from an EMBL/GenBank/DDBJ whole genome shotgun (WGS) entry which is preliminary data.</text>
</comment>
<keyword evidence="6" id="KW-1185">Reference proteome</keyword>
<organism evidence="5 6">
    <name type="scientific">Streptomyces cinereospinus</name>
    <dbReference type="NCBI Taxonomy" id="285561"/>
    <lineage>
        <taxon>Bacteria</taxon>
        <taxon>Bacillati</taxon>
        <taxon>Actinomycetota</taxon>
        <taxon>Actinomycetes</taxon>
        <taxon>Kitasatosporales</taxon>
        <taxon>Streptomycetaceae</taxon>
        <taxon>Streptomyces</taxon>
    </lineage>
</organism>
<sequence>MRAPRSAPRPVPALAGILLAAALALSGCSGAAETGSAAGGDAAAAQDEGAAGSRAQEGADGGGGRSGGDGRDTGATRLPTSRVIRTASLSVQVTDVPKALDEARTSAETAGGFVGGETTTRDEHGNEYTRVVLRVPVDTYDDVLADLEGAGRLLDRTAKATDVTDQVVDVESRIATQRASVVRIRELMDRATRLSDVVELEGELSSRQADLEALLARQASLEDRTSLATITLALSERPVQESAEKDEDPGFTDALAGGWHAFVTMLRWIAVALAAVLPFAALAALLVLVRLVRPRLVPLRGARRPAAASAASGPGPLPTARWAPEPAPGPAPEEQRGGPGQGERG</sequence>
<feature type="region of interest" description="Disordered" evidence="1">
    <location>
        <begin position="43"/>
        <end position="83"/>
    </location>
</feature>
<dbReference type="InterPro" id="IPR025645">
    <property type="entry name" value="DUF4349"/>
</dbReference>
<keyword evidence="2" id="KW-0812">Transmembrane</keyword>
<feature type="compositionally biased region" description="Low complexity" evidence="1">
    <location>
        <begin position="43"/>
        <end position="58"/>
    </location>
</feature>
<evidence type="ECO:0000256" key="1">
    <source>
        <dbReference type="SAM" id="MobiDB-lite"/>
    </source>
</evidence>
<dbReference type="Pfam" id="PF14257">
    <property type="entry name" value="DUF4349"/>
    <property type="match status" value="1"/>
</dbReference>
<feature type="region of interest" description="Disordered" evidence="1">
    <location>
        <begin position="303"/>
        <end position="345"/>
    </location>
</feature>
<keyword evidence="2" id="KW-1133">Transmembrane helix</keyword>
<dbReference type="PROSITE" id="PS51257">
    <property type="entry name" value="PROKAR_LIPOPROTEIN"/>
    <property type="match status" value="1"/>
</dbReference>
<protein>
    <submittedName>
        <fullName evidence="5">DUF4349 domain-containing protein</fullName>
    </submittedName>
</protein>